<dbReference type="SMART" id="SM00471">
    <property type="entry name" value="HDc"/>
    <property type="match status" value="1"/>
</dbReference>
<evidence type="ECO:0000313" key="3">
    <source>
        <dbReference type="Proteomes" id="UP000831692"/>
    </source>
</evidence>
<accession>A0ABN6NSY7</accession>
<dbReference type="GeneID" id="83458892"/>
<dbReference type="Gene3D" id="1.10.3210.10">
    <property type="entry name" value="Hypothetical protein af1432"/>
    <property type="match status" value="1"/>
</dbReference>
<evidence type="ECO:0000313" key="2">
    <source>
        <dbReference type="EMBL" id="BDG69304.1"/>
    </source>
</evidence>
<protein>
    <submittedName>
        <fullName evidence="2">HD family hydrolase</fullName>
    </submittedName>
</protein>
<dbReference type="CDD" id="cd00077">
    <property type="entry name" value="HDc"/>
    <property type="match status" value="1"/>
</dbReference>
<proteinExistence type="predicted"/>
<dbReference type="InterPro" id="IPR006674">
    <property type="entry name" value="HD_domain"/>
</dbReference>
<dbReference type="Proteomes" id="UP000831692">
    <property type="component" value="Chromosome"/>
</dbReference>
<dbReference type="NCBIfam" id="TIGR00277">
    <property type="entry name" value="HDIG"/>
    <property type="match status" value="1"/>
</dbReference>
<organism evidence="2 3">
    <name type="scientific">Enterococcus innesii</name>
    <dbReference type="NCBI Taxonomy" id="2839759"/>
    <lineage>
        <taxon>Bacteria</taxon>
        <taxon>Bacillati</taxon>
        <taxon>Bacillota</taxon>
        <taxon>Bacilli</taxon>
        <taxon>Lactobacillales</taxon>
        <taxon>Enterococcaceae</taxon>
        <taxon>Enterococcus</taxon>
    </lineage>
</organism>
<dbReference type="EMBL" id="AP025635">
    <property type="protein sequence ID" value="BDG69304.1"/>
    <property type="molecule type" value="Genomic_DNA"/>
</dbReference>
<dbReference type="Pfam" id="PF01966">
    <property type="entry name" value="HD"/>
    <property type="match status" value="1"/>
</dbReference>
<gene>
    <name evidence="2" type="ORF">ENLAB_28680</name>
</gene>
<keyword evidence="2" id="KW-0378">Hydrolase</keyword>
<dbReference type="RefSeq" id="WP_077452608.1">
    <property type="nucleotide sequence ID" value="NZ_AP025635.1"/>
</dbReference>
<dbReference type="InterPro" id="IPR003607">
    <property type="entry name" value="HD/PDEase_dom"/>
</dbReference>
<sequence>MTEKWQEDSEYMSYVADLLETEAVKKLANFVQHMNSTRLEHSISVSYYSYKLAKKWGGDARATARAGLLHDLFYYDWRTTKFDEGTHAYMHPRIAVKNAEKITELSDLEKDIILKHMWGATIAPPRYKESYIVTMVDKYCAIKEASEPLTESMKEKWQQRFWKKHRTMQ</sequence>
<name>A0ABN6NSY7_9ENTE</name>
<dbReference type="SUPFAM" id="SSF109604">
    <property type="entry name" value="HD-domain/PDEase-like"/>
    <property type="match status" value="1"/>
</dbReference>
<reference evidence="2 3" key="1">
    <citation type="submission" date="2022-03" db="EMBL/GenBank/DDBJ databases">
        <title>Complete genome sequence of Enterococcus innesii DB-1.</title>
        <authorList>
            <person name="Fukuda D."/>
            <person name="Nolasco-Hipolito C."/>
        </authorList>
    </citation>
    <scope>NUCLEOTIDE SEQUENCE [LARGE SCALE GENOMIC DNA]</scope>
    <source>
        <strain evidence="2 3">DB-1</strain>
    </source>
</reference>
<evidence type="ECO:0000259" key="1">
    <source>
        <dbReference type="SMART" id="SM00471"/>
    </source>
</evidence>
<keyword evidence="3" id="KW-1185">Reference proteome</keyword>
<feature type="domain" description="HD/PDEase" evidence="1">
    <location>
        <begin position="34"/>
        <end position="151"/>
    </location>
</feature>
<dbReference type="GO" id="GO:0016787">
    <property type="term" value="F:hydrolase activity"/>
    <property type="evidence" value="ECO:0007669"/>
    <property type="project" value="UniProtKB-KW"/>
</dbReference>
<dbReference type="InterPro" id="IPR006675">
    <property type="entry name" value="HDIG_dom"/>
</dbReference>